<accession>A0AA86VS48</accession>
<dbReference type="PANTHER" id="PTHR36342:SF1">
    <property type="entry name" value="PTB DOMAIN ENGULFMENT ADAPTER"/>
    <property type="match status" value="1"/>
</dbReference>
<dbReference type="Proteomes" id="UP001189624">
    <property type="component" value="Chromosome 8"/>
</dbReference>
<evidence type="ECO:0008006" key="3">
    <source>
        <dbReference type="Google" id="ProtNLM"/>
    </source>
</evidence>
<evidence type="ECO:0000313" key="1">
    <source>
        <dbReference type="EMBL" id="CAJ1971603.1"/>
    </source>
</evidence>
<name>A0AA86VS48_9FABA</name>
<keyword evidence="2" id="KW-1185">Reference proteome</keyword>
<protein>
    <recommendedName>
        <fullName evidence="3">PTB domain-containing engulfment adapter protein 1</fullName>
    </recommendedName>
</protein>
<dbReference type="AlphaFoldDB" id="A0AA86VS48"/>
<reference evidence="1" key="1">
    <citation type="submission" date="2023-10" db="EMBL/GenBank/DDBJ databases">
        <authorList>
            <person name="Domelevo Entfellner J.-B."/>
        </authorList>
    </citation>
    <scope>NUCLEOTIDE SEQUENCE</scope>
</reference>
<proteinExistence type="predicted"/>
<sequence length="193" mass="21920">MCRSCMYSALYAGIRVWLSIQEFGFVSYSGRKMVSLFSNSAMVRGRDEVYVAAMPLRATKGPPQLLMSAAYSLNFWDLQHFMVIIKPSSPSQVLVFDFQPKDPEDIYVALAALYGRAVPGTVLVRKLQKLPRNKCWLVGCSTKEAVEVAREFNKIWETNLRIGLHDCRDYTNSLVKELTGEKDVLKRLRNLGD</sequence>
<gene>
    <name evidence="1" type="ORF">AYBTSS11_LOCUS23604</name>
</gene>
<dbReference type="Gramene" id="rna-AYBTSS11_LOCUS23604">
    <property type="protein sequence ID" value="CAJ1971603.1"/>
    <property type="gene ID" value="gene-AYBTSS11_LOCUS23604"/>
</dbReference>
<dbReference type="EMBL" id="OY731405">
    <property type="protein sequence ID" value="CAJ1971603.1"/>
    <property type="molecule type" value="Genomic_DNA"/>
</dbReference>
<dbReference type="PANTHER" id="PTHR36342">
    <property type="entry name" value="PTB DOMAIN ENGULFMENT ADAPTER"/>
    <property type="match status" value="1"/>
</dbReference>
<organism evidence="1 2">
    <name type="scientific">Sphenostylis stenocarpa</name>
    <dbReference type="NCBI Taxonomy" id="92480"/>
    <lineage>
        <taxon>Eukaryota</taxon>
        <taxon>Viridiplantae</taxon>
        <taxon>Streptophyta</taxon>
        <taxon>Embryophyta</taxon>
        <taxon>Tracheophyta</taxon>
        <taxon>Spermatophyta</taxon>
        <taxon>Magnoliopsida</taxon>
        <taxon>eudicotyledons</taxon>
        <taxon>Gunneridae</taxon>
        <taxon>Pentapetalae</taxon>
        <taxon>rosids</taxon>
        <taxon>fabids</taxon>
        <taxon>Fabales</taxon>
        <taxon>Fabaceae</taxon>
        <taxon>Papilionoideae</taxon>
        <taxon>50 kb inversion clade</taxon>
        <taxon>NPAAA clade</taxon>
        <taxon>indigoferoid/millettioid clade</taxon>
        <taxon>Phaseoleae</taxon>
        <taxon>Sphenostylis</taxon>
    </lineage>
</organism>
<evidence type="ECO:0000313" key="2">
    <source>
        <dbReference type="Proteomes" id="UP001189624"/>
    </source>
</evidence>